<dbReference type="GO" id="GO:0004803">
    <property type="term" value="F:transposase activity"/>
    <property type="evidence" value="ECO:0007669"/>
    <property type="project" value="InterPro"/>
</dbReference>
<dbReference type="Proteomes" id="UP000002770">
    <property type="component" value="Unassembled WGS sequence"/>
</dbReference>
<protein>
    <recommendedName>
        <fullName evidence="6">Transposase IS4-like domain-containing protein</fullName>
    </recommendedName>
</protein>
<proteinExistence type="inferred from homology"/>
<dbReference type="STRING" id="658187.LDG_5561"/>
<dbReference type="PANTHER" id="PTHR33258">
    <property type="entry name" value="TRANSPOSASE INSL FOR INSERTION SEQUENCE ELEMENT IS186A-RELATED"/>
    <property type="match status" value="1"/>
</dbReference>
<name>G9EK38_9GAMM</name>
<dbReference type="InterPro" id="IPR047952">
    <property type="entry name" value="Transpos_IS4"/>
</dbReference>
<keyword evidence="4" id="KW-0233">DNA recombination</keyword>
<feature type="compositionally biased region" description="Polar residues" evidence="5">
    <location>
        <begin position="438"/>
        <end position="449"/>
    </location>
</feature>
<dbReference type="GO" id="GO:0003677">
    <property type="term" value="F:DNA binding"/>
    <property type="evidence" value="ECO:0007669"/>
    <property type="project" value="UniProtKB-KW"/>
</dbReference>
<evidence type="ECO:0000313" key="8">
    <source>
        <dbReference type="Proteomes" id="UP000002770"/>
    </source>
</evidence>
<dbReference type="SUPFAM" id="SSF53098">
    <property type="entry name" value="Ribonuclease H-like"/>
    <property type="match status" value="1"/>
</dbReference>
<dbReference type="eggNOG" id="COG3385">
    <property type="taxonomic scope" value="Bacteria"/>
</dbReference>
<feature type="domain" description="Transposase IS4-like" evidence="6">
    <location>
        <begin position="111"/>
        <end position="335"/>
    </location>
</feature>
<dbReference type="Pfam" id="PF01609">
    <property type="entry name" value="DDE_Tnp_1"/>
    <property type="match status" value="1"/>
</dbReference>
<keyword evidence="2" id="KW-0815">Transposition</keyword>
<dbReference type="InterPro" id="IPR012337">
    <property type="entry name" value="RNaseH-like_sf"/>
</dbReference>
<dbReference type="HOGENOM" id="CLU_049304_0_0_6"/>
<evidence type="ECO:0000313" key="7">
    <source>
        <dbReference type="EMBL" id="EHL32370.1"/>
    </source>
</evidence>
<evidence type="ECO:0000256" key="3">
    <source>
        <dbReference type="ARBA" id="ARBA00023125"/>
    </source>
</evidence>
<evidence type="ECO:0000256" key="1">
    <source>
        <dbReference type="ARBA" id="ARBA00010075"/>
    </source>
</evidence>
<reference evidence="7 8" key="1">
    <citation type="journal article" date="2011" name="BMC Genomics">
        <title>Insight into cross-talk between intra-amoebal pathogens.</title>
        <authorList>
            <person name="Gimenez G."/>
            <person name="Bertelli C."/>
            <person name="Moliner C."/>
            <person name="Robert C."/>
            <person name="Raoult D."/>
            <person name="Fournier P.E."/>
            <person name="Greub G."/>
        </authorList>
    </citation>
    <scope>NUCLEOTIDE SEQUENCE [LARGE SCALE GENOMIC DNA]</scope>
    <source>
        <strain evidence="7 8">LLAP12</strain>
    </source>
</reference>
<organism evidence="7 8">
    <name type="scientific">Legionella drancourtii LLAP12</name>
    <dbReference type="NCBI Taxonomy" id="658187"/>
    <lineage>
        <taxon>Bacteria</taxon>
        <taxon>Pseudomonadati</taxon>
        <taxon>Pseudomonadota</taxon>
        <taxon>Gammaproteobacteria</taxon>
        <taxon>Legionellales</taxon>
        <taxon>Legionellaceae</taxon>
        <taxon>Legionella</taxon>
    </lineage>
</organism>
<accession>G9EK38</accession>
<dbReference type="GO" id="GO:0006313">
    <property type="term" value="P:DNA transposition"/>
    <property type="evidence" value="ECO:0007669"/>
    <property type="project" value="InterPro"/>
</dbReference>
<dbReference type="InterPro" id="IPR002559">
    <property type="entry name" value="Transposase_11"/>
</dbReference>
<dbReference type="EMBL" id="JH413800">
    <property type="protein sequence ID" value="EHL32370.1"/>
    <property type="molecule type" value="Genomic_DNA"/>
</dbReference>
<feature type="region of interest" description="Disordered" evidence="5">
    <location>
        <begin position="422"/>
        <end position="449"/>
    </location>
</feature>
<evidence type="ECO:0000256" key="4">
    <source>
        <dbReference type="ARBA" id="ARBA00023172"/>
    </source>
</evidence>
<dbReference type="AlphaFoldDB" id="G9EK38"/>
<dbReference type="RefSeq" id="WP_006869535.1">
    <property type="nucleotide sequence ID" value="NZ_JH413800.1"/>
</dbReference>
<keyword evidence="8" id="KW-1185">Reference proteome</keyword>
<dbReference type="PANTHER" id="PTHR33258:SF1">
    <property type="entry name" value="TRANSPOSASE INSL FOR INSERTION SEQUENCE ELEMENT IS186A-RELATED"/>
    <property type="match status" value="1"/>
</dbReference>
<sequence length="449" mass="51926">MEDFWSPLQAMIEEVCEDFDKVWQTRKRVINTQFLVTFILKLVLSKNSQGYKILLNELWETSEFSALQEQPVSASSICEARQKMPETIFTLINQKVLAMREESDTLPLWRNHRVFGVDGSRINVPHELLEAGYKAPIKQQYYPQGLMSTLYHLGSGLIYDGILEPVKGERICLLSHMEKLTLGDVLVLDRGYFSYLILVKAIERGIHLICRMQSGPVNKAVQAFWDSDKEDEVISYIPSSPVKYESKKQGYDIELNPIELRLIKYTIDNETYVCCTTLLGEQYPLNEFPAVYHGRWGIEELYKISKEFVDVEDFHSRSERGVRQECYAHMLLINLARIFEAEADKQLPPPSEPDNRDNCSDLKNSYWKNFCGEIKNFKVNFKNCLLVVGRSLVKLLCPVGNESFGFISNILKCISRVRQKIRPDRHSPRQSRKPINKWKSSNGIKVTYA</sequence>
<comment type="similarity">
    <text evidence="1">Belongs to the transposase 11 family.</text>
</comment>
<evidence type="ECO:0000259" key="6">
    <source>
        <dbReference type="Pfam" id="PF01609"/>
    </source>
</evidence>
<dbReference type="NCBIfam" id="NF033592">
    <property type="entry name" value="transpos_IS4_1"/>
    <property type="match status" value="1"/>
</dbReference>
<keyword evidence="3" id="KW-0238">DNA-binding</keyword>
<evidence type="ECO:0000256" key="5">
    <source>
        <dbReference type="SAM" id="MobiDB-lite"/>
    </source>
</evidence>
<dbReference type="InParanoid" id="G9EK38"/>
<gene>
    <name evidence="7" type="ORF">LDG_5561</name>
</gene>
<evidence type="ECO:0000256" key="2">
    <source>
        <dbReference type="ARBA" id="ARBA00022578"/>
    </source>
</evidence>
<dbReference type="OrthoDB" id="9796012at2"/>